<name>A0ABV0XP98_9TELE</name>
<evidence type="ECO:0000313" key="2">
    <source>
        <dbReference type="EMBL" id="MEQ2283299.1"/>
    </source>
</evidence>
<feature type="region of interest" description="Disordered" evidence="1">
    <location>
        <begin position="56"/>
        <end position="78"/>
    </location>
</feature>
<keyword evidence="3" id="KW-1185">Reference proteome</keyword>
<comment type="caution">
    <text evidence="2">The sequence shown here is derived from an EMBL/GenBank/DDBJ whole genome shotgun (WGS) entry which is preliminary data.</text>
</comment>
<feature type="compositionally biased region" description="Polar residues" evidence="1">
    <location>
        <begin position="65"/>
        <end position="76"/>
    </location>
</feature>
<accession>A0ABV0XP98</accession>
<organism evidence="2 3">
    <name type="scientific">Ameca splendens</name>
    <dbReference type="NCBI Taxonomy" id="208324"/>
    <lineage>
        <taxon>Eukaryota</taxon>
        <taxon>Metazoa</taxon>
        <taxon>Chordata</taxon>
        <taxon>Craniata</taxon>
        <taxon>Vertebrata</taxon>
        <taxon>Euteleostomi</taxon>
        <taxon>Actinopterygii</taxon>
        <taxon>Neopterygii</taxon>
        <taxon>Teleostei</taxon>
        <taxon>Neoteleostei</taxon>
        <taxon>Acanthomorphata</taxon>
        <taxon>Ovalentaria</taxon>
        <taxon>Atherinomorphae</taxon>
        <taxon>Cyprinodontiformes</taxon>
        <taxon>Goodeidae</taxon>
        <taxon>Ameca</taxon>
    </lineage>
</organism>
<sequence>MAAQLADSRREPERGGTKQHNVSLLASRHDSSTWIQKPPEAALIEADVPTAWKRRPGTHAHLDSESSIPRTTSPQHGSHKRVLLFNNARAGLIKRLGTLLKFSLDFVITLLQITGYQETRLY</sequence>
<proteinExistence type="predicted"/>
<feature type="compositionally biased region" description="Basic and acidic residues" evidence="1">
    <location>
        <begin position="7"/>
        <end position="16"/>
    </location>
</feature>
<protein>
    <submittedName>
        <fullName evidence="2">Uncharacterized protein</fullName>
    </submittedName>
</protein>
<gene>
    <name evidence="2" type="ORF">AMECASPLE_009734</name>
</gene>
<reference evidence="2 3" key="1">
    <citation type="submission" date="2021-06" db="EMBL/GenBank/DDBJ databases">
        <authorList>
            <person name="Palmer J.M."/>
        </authorList>
    </citation>
    <scope>NUCLEOTIDE SEQUENCE [LARGE SCALE GENOMIC DNA]</scope>
    <source>
        <strain evidence="2 3">AS_MEX2019</strain>
        <tissue evidence="2">Muscle</tissue>
    </source>
</reference>
<evidence type="ECO:0000256" key="1">
    <source>
        <dbReference type="SAM" id="MobiDB-lite"/>
    </source>
</evidence>
<dbReference type="Proteomes" id="UP001469553">
    <property type="component" value="Unassembled WGS sequence"/>
</dbReference>
<dbReference type="EMBL" id="JAHRIP010009955">
    <property type="protein sequence ID" value="MEQ2283299.1"/>
    <property type="molecule type" value="Genomic_DNA"/>
</dbReference>
<evidence type="ECO:0000313" key="3">
    <source>
        <dbReference type="Proteomes" id="UP001469553"/>
    </source>
</evidence>
<feature type="region of interest" description="Disordered" evidence="1">
    <location>
        <begin position="1"/>
        <end position="23"/>
    </location>
</feature>